<name>A0ACC0KQ43_CHOFU</name>
<keyword evidence="2" id="KW-1185">Reference proteome</keyword>
<dbReference type="Proteomes" id="UP001064048">
    <property type="component" value="Chromosome 18"/>
</dbReference>
<dbReference type="EMBL" id="CM046118">
    <property type="protein sequence ID" value="KAI8438648.1"/>
    <property type="molecule type" value="Genomic_DNA"/>
</dbReference>
<sequence length="839" mass="92304">MKFIRSFFKRITDDLKQKKLIPLKILFFVHASTLFVLYPYLTIHMRELGINVEETAIMSAVTPVVSIVMPPLAGMLADKIGNFRVRIDSGHNNLYLALWVSDRRRIVMEPGAARASLRARKRHNHINFIFTITSLLASGTYVGRDDERIRDAQLLLALSSALGGASALLLLAVPVGRITATFPPAVQLLAACAAPALRLRHVQDYPCTPLHPYTYDVNLTTLSCGFICDVPVDMSEDESSALLHMHSYEIHMQSPVNSQQLVYRHTVSSFLKPMAPKKDQSTARILTNDPLFNTTASAVSLNEIFFPAPQLYEMECSHDTENATCYFGRNSFLSEQKETSDERRFRIRISHDAHKDQMDVRDYTVKAISSEGQEKFEKDYGGIESTTCVDSLSEGEEGVMVRVGGTELRGCAAACAALAPRRSLCENTQQRIELDPAFTFWAYLAVRVFIGIIGGTAFAMFEGAVIAIVRDQRADYGLQRVYGSIGGMISSPLSGLLIDYASRGKGYTDFRPAFYLYAVLKVASGALMLSIDLEFKQPAQNLLEDVISVFRNIEIVALFIACFIMGTAWGYIESFLFWLLQDLGASRSLMGITITVGGVAGLPLLVLSGPIIRRLGHANVLFIGFVFYAIRLLGYSLIYNPWLCLVFEALESVTSSLSFTAAVTYAARLSSTTTDTSVQGLLGGLYYGVGKGAGSLIGGYLMKFFGTRPTYQIFSCATFITGCMYFLFNKFYIGKRAMGDENDICKKKPAIADVESRETNTIEADKGKVTLDGVSKAEINKPENTPIDKPDVLLDPDQKAKLVADNTDGGSDSGVENPAYTETETPSQNAKKNDTKASG</sequence>
<evidence type="ECO:0000313" key="1">
    <source>
        <dbReference type="EMBL" id="KAI8438648.1"/>
    </source>
</evidence>
<accession>A0ACC0KQ43</accession>
<organism evidence="1 2">
    <name type="scientific">Choristoneura fumiferana</name>
    <name type="common">Spruce budworm moth</name>
    <name type="synonym">Archips fumiferana</name>
    <dbReference type="NCBI Taxonomy" id="7141"/>
    <lineage>
        <taxon>Eukaryota</taxon>
        <taxon>Metazoa</taxon>
        <taxon>Ecdysozoa</taxon>
        <taxon>Arthropoda</taxon>
        <taxon>Hexapoda</taxon>
        <taxon>Insecta</taxon>
        <taxon>Pterygota</taxon>
        <taxon>Neoptera</taxon>
        <taxon>Endopterygota</taxon>
        <taxon>Lepidoptera</taxon>
        <taxon>Glossata</taxon>
        <taxon>Ditrysia</taxon>
        <taxon>Tortricoidea</taxon>
        <taxon>Tortricidae</taxon>
        <taxon>Tortricinae</taxon>
        <taxon>Choristoneura</taxon>
    </lineage>
</organism>
<reference evidence="1 2" key="1">
    <citation type="journal article" date="2022" name="Genome Biol. Evol.">
        <title>The Spruce Budworm Genome: Reconstructing the Evolutionary History of Antifreeze Proteins.</title>
        <authorList>
            <person name="Beliveau C."/>
            <person name="Gagne P."/>
            <person name="Picq S."/>
            <person name="Vernygora O."/>
            <person name="Keeling C.I."/>
            <person name="Pinkney K."/>
            <person name="Doucet D."/>
            <person name="Wen F."/>
            <person name="Johnston J.S."/>
            <person name="Maaroufi H."/>
            <person name="Boyle B."/>
            <person name="Laroche J."/>
            <person name="Dewar K."/>
            <person name="Juretic N."/>
            <person name="Blackburn G."/>
            <person name="Nisole A."/>
            <person name="Brunet B."/>
            <person name="Brandao M."/>
            <person name="Lumley L."/>
            <person name="Duan J."/>
            <person name="Quan G."/>
            <person name="Lucarotti C.J."/>
            <person name="Roe A.D."/>
            <person name="Sperling F.A.H."/>
            <person name="Levesque R.C."/>
            <person name="Cusson M."/>
        </authorList>
    </citation>
    <scope>NUCLEOTIDE SEQUENCE [LARGE SCALE GENOMIC DNA]</scope>
    <source>
        <strain evidence="1">Glfc:IPQL:Cfum</strain>
    </source>
</reference>
<proteinExistence type="predicted"/>
<comment type="caution">
    <text evidence="1">The sequence shown here is derived from an EMBL/GenBank/DDBJ whole genome shotgun (WGS) entry which is preliminary data.</text>
</comment>
<protein>
    <submittedName>
        <fullName evidence="1">Uncharacterized protein</fullName>
    </submittedName>
</protein>
<gene>
    <name evidence="1" type="ORF">MSG28_011074</name>
</gene>
<evidence type="ECO:0000313" key="2">
    <source>
        <dbReference type="Proteomes" id="UP001064048"/>
    </source>
</evidence>